<dbReference type="GO" id="GO:0140359">
    <property type="term" value="F:ABC-type transporter activity"/>
    <property type="evidence" value="ECO:0007669"/>
    <property type="project" value="InterPro"/>
</dbReference>
<dbReference type="Gene3D" id="1.20.1560.10">
    <property type="entry name" value="ABC transporter type 1, transmembrane domain"/>
    <property type="match status" value="1"/>
</dbReference>
<evidence type="ECO:0000313" key="10">
    <source>
        <dbReference type="EMBL" id="HIZ71400.1"/>
    </source>
</evidence>
<dbReference type="InterPro" id="IPR017871">
    <property type="entry name" value="ABC_transporter-like_CS"/>
</dbReference>
<dbReference type="InterPro" id="IPR027417">
    <property type="entry name" value="P-loop_NTPase"/>
</dbReference>
<dbReference type="SUPFAM" id="SSF90123">
    <property type="entry name" value="ABC transporter transmembrane region"/>
    <property type="match status" value="1"/>
</dbReference>
<evidence type="ECO:0000259" key="9">
    <source>
        <dbReference type="PROSITE" id="PS50929"/>
    </source>
</evidence>
<feature type="domain" description="ABC transmembrane type-1" evidence="9">
    <location>
        <begin position="13"/>
        <end position="294"/>
    </location>
</feature>
<dbReference type="Gene3D" id="3.40.50.300">
    <property type="entry name" value="P-loop containing nucleotide triphosphate hydrolases"/>
    <property type="match status" value="1"/>
</dbReference>
<dbReference type="Proteomes" id="UP000824106">
    <property type="component" value="Unassembled WGS sequence"/>
</dbReference>
<dbReference type="InterPro" id="IPR003593">
    <property type="entry name" value="AAA+_ATPase"/>
</dbReference>
<dbReference type="PANTHER" id="PTHR24221:SF654">
    <property type="entry name" value="ATP-BINDING CASSETTE SUB-FAMILY B MEMBER 6"/>
    <property type="match status" value="1"/>
</dbReference>
<proteinExistence type="predicted"/>
<evidence type="ECO:0000256" key="5">
    <source>
        <dbReference type="ARBA" id="ARBA00022989"/>
    </source>
</evidence>
<dbReference type="PANTHER" id="PTHR24221">
    <property type="entry name" value="ATP-BINDING CASSETTE SUB-FAMILY B"/>
    <property type="match status" value="1"/>
</dbReference>
<dbReference type="PROSITE" id="PS00211">
    <property type="entry name" value="ABC_TRANSPORTER_1"/>
    <property type="match status" value="1"/>
</dbReference>
<evidence type="ECO:0000256" key="6">
    <source>
        <dbReference type="ARBA" id="ARBA00023136"/>
    </source>
</evidence>
<dbReference type="AlphaFoldDB" id="A0A9D2G2Y1"/>
<evidence type="ECO:0000256" key="2">
    <source>
        <dbReference type="ARBA" id="ARBA00022692"/>
    </source>
</evidence>
<dbReference type="PROSITE" id="PS50893">
    <property type="entry name" value="ABC_TRANSPORTER_2"/>
    <property type="match status" value="1"/>
</dbReference>
<dbReference type="GO" id="GO:0005524">
    <property type="term" value="F:ATP binding"/>
    <property type="evidence" value="ECO:0007669"/>
    <property type="project" value="UniProtKB-KW"/>
</dbReference>
<dbReference type="InterPro" id="IPR011527">
    <property type="entry name" value="ABC1_TM_dom"/>
</dbReference>
<dbReference type="Pfam" id="PF00005">
    <property type="entry name" value="ABC_tran"/>
    <property type="match status" value="1"/>
</dbReference>
<feature type="transmembrane region" description="Helical" evidence="7">
    <location>
        <begin position="127"/>
        <end position="146"/>
    </location>
</feature>
<dbReference type="InterPro" id="IPR036640">
    <property type="entry name" value="ABC1_TM_sf"/>
</dbReference>
<evidence type="ECO:0000256" key="1">
    <source>
        <dbReference type="ARBA" id="ARBA00004651"/>
    </source>
</evidence>
<evidence type="ECO:0000259" key="8">
    <source>
        <dbReference type="PROSITE" id="PS50893"/>
    </source>
</evidence>
<feature type="domain" description="ABC transporter" evidence="8">
    <location>
        <begin position="323"/>
        <end position="528"/>
    </location>
</feature>
<comment type="subcellular location">
    <subcellularLocation>
        <location evidence="1">Cell membrane</location>
        <topology evidence="1">Multi-pass membrane protein</topology>
    </subcellularLocation>
</comment>
<dbReference type="Pfam" id="PF00664">
    <property type="entry name" value="ABC_membrane"/>
    <property type="match status" value="1"/>
</dbReference>
<evidence type="ECO:0000313" key="11">
    <source>
        <dbReference type="Proteomes" id="UP000824106"/>
    </source>
</evidence>
<feature type="transmembrane region" description="Helical" evidence="7">
    <location>
        <begin position="47"/>
        <end position="70"/>
    </location>
</feature>
<dbReference type="InterPro" id="IPR003439">
    <property type="entry name" value="ABC_transporter-like_ATP-bd"/>
</dbReference>
<accession>A0A9D2G2Y1</accession>
<sequence>MFHYIYKYWKDNLVVIFILFLTGFIQTIVSVQVAHALDALIVFDFRAFLETVGIVIALFSIQLIFVRIQVIKISQVKQKMSTAIRVDITQRIEKTSYKEFHKHQVGTYASWLSNDLSTIETVGFDQFYALLSGAIATLTSTVALFFFHWSLVLWTLIAGMITIFLPKIFEKQMAKASLNTTKENERFLSRVSEALAGFDTLFSYSLLENITKDTQAASLNLAAAKNEQAVVVSNVTVAGIFGNVFGQISILTLTGFLAFQKIVPIGSFAATSNLGITIFNTLGNVSTQLAQIRSVQPIFKKFAAIKESPEINQEILPSKMEGIELNHLNYAYGEKQVLNDISYRFELGNKYAIVGPSGSGKSTLLNILVGKLIDYSGSARFATHELKEIKGKELRKNILYIDQTPYLFSGTIRENITLGETFSNSAFNQVIKEAALEDIIEKLPDGLDTDIGEAGRLLSGGQRQRIALARGLIRGKRIILIDEGTSSLDESSALRIEENLINNPDLTVLMITHQLRDEIGEHLDGVLTLS</sequence>
<dbReference type="GO" id="GO:0005886">
    <property type="term" value="C:plasma membrane"/>
    <property type="evidence" value="ECO:0007669"/>
    <property type="project" value="UniProtKB-SubCell"/>
</dbReference>
<reference evidence="10" key="1">
    <citation type="journal article" date="2021" name="PeerJ">
        <title>Extensive microbial diversity within the chicken gut microbiome revealed by metagenomics and culture.</title>
        <authorList>
            <person name="Gilroy R."/>
            <person name="Ravi A."/>
            <person name="Getino M."/>
            <person name="Pursley I."/>
            <person name="Horton D.L."/>
            <person name="Alikhan N.F."/>
            <person name="Baker D."/>
            <person name="Gharbi K."/>
            <person name="Hall N."/>
            <person name="Watson M."/>
            <person name="Adriaenssens E.M."/>
            <person name="Foster-Nyarko E."/>
            <person name="Jarju S."/>
            <person name="Secka A."/>
            <person name="Antonio M."/>
            <person name="Oren A."/>
            <person name="Chaudhuri R.R."/>
            <person name="La Ragione R."/>
            <person name="Hildebrand F."/>
            <person name="Pallen M.J."/>
        </authorList>
    </citation>
    <scope>NUCLEOTIDE SEQUENCE</scope>
    <source>
        <strain evidence="10">CHK169-4300</strain>
    </source>
</reference>
<feature type="transmembrane region" description="Helical" evidence="7">
    <location>
        <begin position="12"/>
        <end position="35"/>
    </location>
</feature>
<dbReference type="SMART" id="SM00382">
    <property type="entry name" value="AAA"/>
    <property type="match status" value="1"/>
</dbReference>
<reference evidence="10" key="2">
    <citation type="submission" date="2021-04" db="EMBL/GenBank/DDBJ databases">
        <authorList>
            <person name="Gilroy R."/>
        </authorList>
    </citation>
    <scope>NUCLEOTIDE SEQUENCE</scope>
    <source>
        <strain evidence="10">CHK169-4300</strain>
    </source>
</reference>
<dbReference type="SUPFAM" id="SSF52540">
    <property type="entry name" value="P-loop containing nucleoside triphosphate hydrolases"/>
    <property type="match status" value="1"/>
</dbReference>
<dbReference type="InterPro" id="IPR039421">
    <property type="entry name" value="Type_1_exporter"/>
</dbReference>
<gene>
    <name evidence="10" type="ORF">H9808_06510</name>
</gene>
<dbReference type="EMBL" id="DXAZ01000102">
    <property type="protein sequence ID" value="HIZ71400.1"/>
    <property type="molecule type" value="Genomic_DNA"/>
</dbReference>
<evidence type="ECO:0000256" key="7">
    <source>
        <dbReference type="SAM" id="Phobius"/>
    </source>
</evidence>
<name>A0A9D2G2Y1_9LACT</name>
<organism evidence="10 11">
    <name type="scientific">Candidatus Atopostipes pullistercoris</name>
    <dbReference type="NCBI Taxonomy" id="2838467"/>
    <lineage>
        <taxon>Bacteria</taxon>
        <taxon>Bacillati</taxon>
        <taxon>Bacillota</taxon>
        <taxon>Bacilli</taxon>
        <taxon>Lactobacillales</taxon>
        <taxon>Carnobacteriaceae</taxon>
        <taxon>Atopostipes</taxon>
    </lineage>
</organism>
<feature type="transmembrane region" description="Helical" evidence="7">
    <location>
        <begin position="152"/>
        <end position="169"/>
    </location>
</feature>
<keyword evidence="4 10" id="KW-0067">ATP-binding</keyword>
<comment type="caution">
    <text evidence="10">The sequence shown here is derived from an EMBL/GenBank/DDBJ whole genome shotgun (WGS) entry which is preliminary data.</text>
</comment>
<dbReference type="GO" id="GO:0016887">
    <property type="term" value="F:ATP hydrolysis activity"/>
    <property type="evidence" value="ECO:0007669"/>
    <property type="project" value="InterPro"/>
</dbReference>
<dbReference type="PROSITE" id="PS50929">
    <property type="entry name" value="ABC_TM1F"/>
    <property type="match status" value="1"/>
</dbReference>
<protein>
    <submittedName>
        <fullName evidence="10">ABC transporter ATP-binding protein/permease</fullName>
    </submittedName>
</protein>
<evidence type="ECO:0000256" key="3">
    <source>
        <dbReference type="ARBA" id="ARBA00022741"/>
    </source>
</evidence>
<keyword evidence="6 7" id="KW-0472">Membrane</keyword>
<keyword evidence="3" id="KW-0547">Nucleotide-binding</keyword>
<dbReference type="GO" id="GO:0034040">
    <property type="term" value="F:ATPase-coupled lipid transmembrane transporter activity"/>
    <property type="evidence" value="ECO:0007669"/>
    <property type="project" value="TreeGrafter"/>
</dbReference>
<keyword evidence="2 7" id="KW-0812">Transmembrane</keyword>
<evidence type="ECO:0000256" key="4">
    <source>
        <dbReference type="ARBA" id="ARBA00022840"/>
    </source>
</evidence>
<keyword evidence="5 7" id="KW-1133">Transmembrane helix</keyword>